<dbReference type="RefSeq" id="WP_120463486.1">
    <property type="nucleotide sequence ID" value="NZ_BMIW01000039.1"/>
</dbReference>
<feature type="transmembrane region" description="Helical" evidence="1">
    <location>
        <begin position="103"/>
        <end position="122"/>
    </location>
</feature>
<feature type="transmembrane region" description="Helical" evidence="1">
    <location>
        <begin position="254"/>
        <end position="276"/>
    </location>
</feature>
<comment type="caution">
    <text evidence="2">The sequence shown here is derived from an EMBL/GenBank/DDBJ whole genome shotgun (WGS) entry which is preliminary data.</text>
</comment>
<keyword evidence="1" id="KW-0472">Membrane</keyword>
<evidence type="ECO:0000256" key="1">
    <source>
        <dbReference type="SAM" id="Phobius"/>
    </source>
</evidence>
<keyword evidence="3" id="KW-1185">Reference proteome</keyword>
<feature type="transmembrane region" description="Helical" evidence="1">
    <location>
        <begin position="222"/>
        <end position="242"/>
    </location>
</feature>
<keyword evidence="1" id="KW-1133">Transmembrane helix</keyword>
<accession>A0ABQ1W4S3</accession>
<evidence type="ECO:0000313" key="2">
    <source>
        <dbReference type="EMBL" id="GGG14606.1"/>
    </source>
</evidence>
<evidence type="ECO:0000313" key="3">
    <source>
        <dbReference type="Proteomes" id="UP000608420"/>
    </source>
</evidence>
<dbReference type="Proteomes" id="UP000608420">
    <property type="component" value="Unassembled WGS sequence"/>
</dbReference>
<reference evidence="3" key="1">
    <citation type="journal article" date="2019" name="Int. J. Syst. Evol. Microbiol.">
        <title>The Global Catalogue of Microorganisms (GCM) 10K type strain sequencing project: providing services to taxonomists for standard genome sequencing and annotation.</title>
        <authorList>
            <consortium name="The Broad Institute Genomics Platform"/>
            <consortium name="The Broad Institute Genome Sequencing Center for Infectious Disease"/>
            <person name="Wu L."/>
            <person name="Ma J."/>
        </authorList>
    </citation>
    <scope>NUCLEOTIDE SEQUENCE [LARGE SCALE GENOMIC DNA]</scope>
    <source>
        <strain evidence="3">CGMCC 1.15420</strain>
    </source>
</reference>
<feature type="transmembrane region" description="Helical" evidence="1">
    <location>
        <begin position="54"/>
        <end position="72"/>
    </location>
</feature>
<sequence>MYKWLRQFRFELGMIVHRLSMLALPFVFGALLLWSISSIKPEGNIFADSYSFYSLLHTMSLGIVMLLGILTIRRDIRRPSYEWSAGLPVSYGMIISAKYAAGLLYFTSFTALASGIYFWFSIQYVTVGISIKYMLFFTTAFEVSYAVTLALAMLLAICIPNRIVYLIGFCAWMFGTFFMEIFILDRYRLDMLRTFHLSQLFVSSGYYTDTWGLSLIENELQVSQRFVLAFALMLLVIGVMILQQSRPSKHHRRTWTLAIGSVLLAVATFIPYVMIWQERYAADNERLADPSIYKLEDITYPRRQEIYKIKSYDVHLQKLKDGTLQAKVTMEIPADDLSGKGELPFTLNRMFQIGQVKVNGQEVTWDRRGEKLNLELPQVVNGPLTVEMSYSGKVMDYSRSLHGTGRYYAFVTDENVFLPGYLAWYPLPGDQPIYLKDSQNIELGATFVYLGFPRSNFTLTVRGFEETIYTSLKEVSREDDQQIYSGEVQDGVSLFGGGLEEQEASNNAPLTSLRVVYTPYNKLWTEQVVQKIYDLESYFGAWLPIDSRRVEQLLYIPNQSYVNHDVENHAYMLNYISIDQDYMAGILVNKMLLGTRSGDYLIETAQDDIRLQLRALIWYVYYYEKGLLKDGTYGYMLSELYRNNWSPDNNRVGEYIRSQVDQALEAGKIDQVKILLKHFYVQGLEIPWVGEQEALATEQNRPIPYAAWEEQWEKVMGE</sequence>
<dbReference type="EMBL" id="BMIW01000039">
    <property type="protein sequence ID" value="GGG14606.1"/>
    <property type="molecule type" value="Genomic_DNA"/>
</dbReference>
<feature type="transmembrane region" description="Helical" evidence="1">
    <location>
        <begin position="163"/>
        <end position="184"/>
    </location>
</feature>
<feature type="transmembrane region" description="Helical" evidence="1">
    <location>
        <begin position="134"/>
        <end position="156"/>
    </location>
</feature>
<proteinExistence type="predicted"/>
<protein>
    <recommendedName>
        <fullName evidence="4">ABC transporter permease</fullName>
    </recommendedName>
</protein>
<evidence type="ECO:0008006" key="4">
    <source>
        <dbReference type="Google" id="ProtNLM"/>
    </source>
</evidence>
<name>A0ABQ1W4S3_9BACL</name>
<organism evidence="2 3">
    <name type="scientific">Paenibacillus aceti</name>
    <dbReference type="NCBI Taxonomy" id="1820010"/>
    <lineage>
        <taxon>Bacteria</taxon>
        <taxon>Bacillati</taxon>
        <taxon>Bacillota</taxon>
        <taxon>Bacilli</taxon>
        <taxon>Bacillales</taxon>
        <taxon>Paenibacillaceae</taxon>
        <taxon>Paenibacillus</taxon>
    </lineage>
</organism>
<keyword evidence="1" id="KW-0812">Transmembrane</keyword>
<gene>
    <name evidence="2" type="ORF">GCM10010913_40540</name>
</gene>